<evidence type="ECO:0000313" key="1">
    <source>
        <dbReference type="EMBL" id="VTT69402.1"/>
    </source>
</evidence>
<dbReference type="Proteomes" id="UP000760494">
    <property type="component" value="Unassembled WGS sequence"/>
</dbReference>
<sequence length="75" mass="8670">PQEIESFITALLVKQTPSLFKSPPSTHYDIIVQNEASFHYDPAISGSRRSGNQWQIMIFRKLDKVGFLANLWIEY</sequence>
<comment type="caution">
    <text evidence="1">The sequence shown here is derived from an EMBL/GenBank/DDBJ whole genome shotgun (WGS) entry which is preliminary data.</text>
</comment>
<feature type="non-terminal residue" evidence="1">
    <location>
        <position position="75"/>
    </location>
</feature>
<proteinExistence type="predicted"/>
<protein>
    <submittedName>
        <fullName evidence="1">Uncharacterized protein</fullName>
    </submittedName>
</protein>
<name>A0A9Q9RNN1_FUSFU</name>
<dbReference type="EMBL" id="CABFJX010000246">
    <property type="protein sequence ID" value="VTT69402.1"/>
    <property type="molecule type" value="Genomic_DNA"/>
</dbReference>
<gene>
    <name evidence="1" type="ORF">C2S_7487</name>
</gene>
<organism evidence="1 2">
    <name type="scientific">Fusarium fujikuroi</name>
    <name type="common">Bakanae and foot rot disease fungus</name>
    <name type="synonym">Gibberella fujikuroi</name>
    <dbReference type="NCBI Taxonomy" id="5127"/>
    <lineage>
        <taxon>Eukaryota</taxon>
        <taxon>Fungi</taxon>
        <taxon>Dikarya</taxon>
        <taxon>Ascomycota</taxon>
        <taxon>Pezizomycotina</taxon>
        <taxon>Sordariomycetes</taxon>
        <taxon>Hypocreomycetidae</taxon>
        <taxon>Hypocreales</taxon>
        <taxon>Nectriaceae</taxon>
        <taxon>Fusarium</taxon>
        <taxon>Fusarium fujikuroi species complex</taxon>
    </lineage>
</organism>
<feature type="non-terminal residue" evidence="1">
    <location>
        <position position="1"/>
    </location>
</feature>
<reference evidence="1" key="1">
    <citation type="submission" date="2019-05" db="EMBL/GenBank/DDBJ databases">
        <authorList>
            <person name="Piombo E."/>
        </authorList>
    </citation>
    <scope>NUCLEOTIDE SEQUENCE</scope>
    <source>
        <strain evidence="1">C2S</strain>
    </source>
</reference>
<dbReference type="AlphaFoldDB" id="A0A9Q9RNN1"/>
<accession>A0A9Q9RNN1</accession>
<evidence type="ECO:0000313" key="2">
    <source>
        <dbReference type="Proteomes" id="UP000760494"/>
    </source>
</evidence>